<feature type="transmembrane region" description="Helical" evidence="8">
    <location>
        <begin position="151"/>
        <end position="175"/>
    </location>
</feature>
<dbReference type="CDD" id="cd17321">
    <property type="entry name" value="MFS_MMR_MDR_like"/>
    <property type="match status" value="1"/>
</dbReference>
<dbReference type="InterPro" id="IPR036259">
    <property type="entry name" value="MFS_trans_sf"/>
</dbReference>
<dbReference type="InterPro" id="IPR011701">
    <property type="entry name" value="MFS"/>
</dbReference>
<evidence type="ECO:0000256" key="2">
    <source>
        <dbReference type="ARBA" id="ARBA00022448"/>
    </source>
</evidence>
<evidence type="ECO:0000256" key="4">
    <source>
        <dbReference type="ARBA" id="ARBA00022692"/>
    </source>
</evidence>
<keyword evidence="5 8" id="KW-1133">Transmembrane helix</keyword>
<evidence type="ECO:0000256" key="5">
    <source>
        <dbReference type="ARBA" id="ARBA00022989"/>
    </source>
</evidence>
<dbReference type="PANTHER" id="PTHR42718:SF46">
    <property type="entry name" value="BLR6921 PROTEIN"/>
    <property type="match status" value="1"/>
</dbReference>
<dbReference type="Gene3D" id="1.20.1720.10">
    <property type="entry name" value="Multidrug resistance protein D"/>
    <property type="match status" value="1"/>
</dbReference>
<protein>
    <submittedName>
        <fullName evidence="10">MFS transporter</fullName>
    </submittedName>
</protein>
<keyword evidence="4 8" id="KW-0812">Transmembrane</keyword>
<dbReference type="OrthoDB" id="7375466at2"/>
<name>A0A4Q7NWS6_9ACTN</name>
<feature type="transmembrane region" description="Helical" evidence="8">
    <location>
        <begin position="282"/>
        <end position="306"/>
    </location>
</feature>
<evidence type="ECO:0000256" key="6">
    <source>
        <dbReference type="ARBA" id="ARBA00023136"/>
    </source>
</evidence>
<gene>
    <name evidence="10" type="ORF">EV189_1031</name>
</gene>
<organism evidence="10 11">
    <name type="scientific">Motilibacter rhizosphaerae</name>
    <dbReference type="NCBI Taxonomy" id="598652"/>
    <lineage>
        <taxon>Bacteria</taxon>
        <taxon>Bacillati</taxon>
        <taxon>Actinomycetota</taxon>
        <taxon>Actinomycetes</taxon>
        <taxon>Motilibacterales</taxon>
        <taxon>Motilibacteraceae</taxon>
        <taxon>Motilibacter</taxon>
    </lineage>
</organism>
<dbReference type="EMBL" id="SGXD01000001">
    <property type="protein sequence ID" value="RZS91781.1"/>
    <property type="molecule type" value="Genomic_DNA"/>
</dbReference>
<feature type="domain" description="Major facilitator superfamily (MFS) profile" evidence="9">
    <location>
        <begin position="25"/>
        <end position="478"/>
    </location>
</feature>
<feature type="transmembrane region" description="Helical" evidence="8">
    <location>
        <begin position="240"/>
        <end position="262"/>
    </location>
</feature>
<dbReference type="AlphaFoldDB" id="A0A4Q7NWS6"/>
<keyword evidence="3" id="KW-1003">Cell membrane</keyword>
<feature type="transmembrane region" description="Helical" evidence="8">
    <location>
        <begin position="408"/>
        <end position="428"/>
    </location>
</feature>
<feature type="transmembrane region" description="Helical" evidence="8">
    <location>
        <begin position="342"/>
        <end position="362"/>
    </location>
</feature>
<feature type="region of interest" description="Disordered" evidence="7">
    <location>
        <begin position="497"/>
        <end position="518"/>
    </location>
</feature>
<dbReference type="PANTHER" id="PTHR42718">
    <property type="entry name" value="MAJOR FACILITATOR SUPERFAMILY MULTIDRUG TRANSPORTER MFSC"/>
    <property type="match status" value="1"/>
</dbReference>
<dbReference type="SUPFAM" id="SSF103473">
    <property type="entry name" value="MFS general substrate transporter"/>
    <property type="match status" value="1"/>
</dbReference>
<feature type="transmembrane region" description="Helical" evidence="8">
    <location>
        <begin position="312"/>
        <end position="335"/>
    </location>
</feature>
<keyword evidence="11" id="KW-1185">Reference proteome</keyword>
<feature type="transmembrane region" description="Helical" evidence="8">
    <location>
        <begin position="23"/>
        <end position="48"/>
    </location>
</feature>
<comment type="caution">
    <text evidence="10">The sequence shown here is derived from an EMBL/GenBank/DDBJ whole genome shotgun (WGS) entry which is preliminary data.</text>
</comment>
<evidence type="ECO:0000256" key="3">
    <source>
        <dbReference type="ARBA" id="ARBA00022475"/>
    </source>
</evidence>
<dbReference type="GO" id="GO:0005886">
    <property type="term" value="C:plasma membrane"/>
    <property type="evidence" value="ECO:0007669"/>
    <property type="project" value="UniProtKB-SubCell"/>
</dbReference>
<comment type="subcellular location">
    <subcellularLocation>
        <location evidence="1">Cell membrane</location>
        <topology evidence="1">Multi-pass membrane protein</topology>
    </subcellularLocation>
</comment>
<feature type="transmembrane region" description="Helical" evidence="8">
    <location>
        <begin position="181"/>
        <end position="200"/>
    </location>
</feature>
<feature type="transmembrane region" description="Helical" evidence="8">
    <location>
        <begin position="212"/>
        <end position="234"/>
    </location>
</feature>
<feature type="transmembrane region" description="Helical" evidence="8">
    <location>
        <begin position="120"/>
        <end position="139"/>
    </location>
</feature>
<feature type="transmembrane region" description="Helical" evidence="8">
    <location>
        <begin position="60"/>
        <end position="78"/>
    </location>
</feature>
<dbReference type="Gene3D" id="1.20.1250.20">
    <property type="entry name" value="MFS general substrate transporter like domains"/>
    <property type="match status" value="1"/>
</dbReference>
<proteinExistence type="predicted"/>
<keyword evidence="6 8" id="KW-0472">Membrane</keyword>
<evidence type="ECO:0000256" key="1">
    <source>
        <dbReference type="ARBA" id="ARBA00004651"/>
    </source>
</evidence>
<keyword evidence="2" id="KW-0813">Transport</keyword>
<evidence type="ECO:0000313" key="10">
    <source>
        <dbReference type="EMBL" id="RZS91781.1"/>
    </source>
</evidence>
<reference evidence="10 11" key="1">
    <citation type="submission" date="2019-02" db="EMBL/GenBank/DDBJ databases">
        <title>Genomic Encyclopedia of Type Strains, Phase IV (KMG-IV): sequencing the most valuable type-strain genomes for metagenomic binning, comparative biology and taxonomic classification.</title>
        <authorList>
            <person name="Goeker M."/>
        </authorList>
    </citation>
    <scope>NUCLEOTIDE SEQUENCE [LARGE SCALE GENOMIC DNA]</scope>
    <source>
        <strain evidence="10 11">DSM 45622</strain>
    </source>
</reference>
<evidence type="ECO:0000256" key="8">
    <source>
        <dbReference type="SAM" id="Phobius"/>
    </source>
</evidence>
<dbReference type="PROSITE" id="PS50850">
    <property type="entry name" value="MFS"/>
    <property type="match status" value="1"/>
</dbReference>
<dbReference type="GO" id="GO:0022857">
    <property type="term" value="F:transmembrane transporter activity"/>
    <property type="evidence" value="ECO:0007669"/>
    <property type="project" value="InterPro"/>
</dbReference>
<feature type="transmembrane region" description="Helical" evidence="8">
    <location>
        <begin position="374"/>
        <end position="396"/>
    </location>
</feature>
<dbReference type="PROSITE" id="PS00216">
    <property type="entry name" value="SUGAR_TRANSPORT_1"/>
    <property type="match status" value="1"/>
</dbReference>
<feature type="transmembrane region" description="Helical" evidence="8">
    <location>
        <begin position="448"/>
        <end position="472"/>
    </location>
</feature>
<evidence type="ECO:0000313" key="11">
    <source>
        <dbReference type="Proteomes" id="UP000293638"/>
    </source>
</evidence>
<dbReference type="Pfam" id="PF07690">
    <property type="entry name" value="MFS_1"/>
    <property type="match status" value="1"/>
</dbReference>
<evidence type="ECO:0000259" key="9">
    <source>
        <dbReference type="PROSITE" id="PS50850"/>
    </source>
</evidence>
<evidence type="ECO:0000256" key="7">
    <source>
        <dbReference type="SAM" id="MobiDB-lite"/>
    </source>
</evidence>
<feature type="transmembrane region" description="Helical" evidence="8">
    <location>
        <begin position="90"/>
        <end position="108"/>
    </location>
</feature>
<dbReference type="RefSeq" id="WP_130491806.1">
    <property type="nucleotide sequence ID" value="NZ_SGXD01000001.1"/>
</dbReference>
<dbReference type="InterPro" id="IPR020846">
    <property type="entry name" value="MFS_dom"/>
</dbReference>
<feature type="compositionally biased region" description="Low complexity" evidence="7">
    <location>
        <begin position="504"/>
        <end position="518"/>
    </location>
</feature>
<dbReference type="Proteomes" id="UP000293638">
    <property type="component" value="Unassembled WGS sequence"/>
</dbReference>
<accession>A0A4Q7NWS6</accession>
<dbReference type="InterPro" id="IPR005829">
    <property type="entry name" value="Sugar_transporter_CS"/>
</dbReference>
<sequence>MTRTPVVSTAPPTPAAGLGRRGWLLLLVLCGTVFLDGLDVSMVGVALPSVGRALDLGPSTLQWVVSGYVLGYGGFLLLGGRSSDLLGRRSVLLAGLGVFAVASLLTGVADDGTLLVVARFVKGAAAAFTAPATLSIITTRFPEGHARTKALSVYTATAASGFSLGLVLGGLLTSVAWRLPFIVPGPLALVLLALGARFVPRDEPAPTVAHRTYDVPGAASVTAALLALVVTVVRAPDEGWGSPVTVGGFVLAGLLVALFTVVELRSAAPLVRLGVLRTPGLVAANLTAATIFGGYVGFQFIASLYLQRTLGWSALEMAFGLLPMGLLVVAAAPLVGRLIDRYGPLVPLALGMAAFVLGYALFRRIGLETGYLGVVLPAVLPLGLGFALSFAAVNTAATAGVADEEQGLASGLVQTSTQIGGALFLAVTTAVLDSSSGSSPTPQRTLDAYVSGTTVSITAAVLGFVVTLPGLVKVLRARRAGVAAPAVVDGLLPAARTEGSAARGTAPEGTAAEPATTG</sequence>